<evidence type="ECO:0000256" key="8">
    <source>
        <dbReference type="PROSITE-ProRule" id="PRU00191"/>
    </source>
</evidence>
<feature type="transmembrane region" description="Helical" evidence="10">
    <location>
        <begin position="442"/>
        <end position="467"/>
    </location>
</feature>
<feature type="region of interest" description="Disordered" evidence="9">
    <location>
        <begin position="502"/>
        <end position="524"/>
    </location>
</feature>
<feature type="region of interest" description="Disordered" evidence="9">
    <location>
        <begin position="561"/>
        <end position="613"/>
    </location>
</feature>
<dbReference type="InterPro" id="IPR020635">
    <property type="entry name" value="Tyr_kinase_cat_dom"/>
</dbReference>
<evidence type="ECO:0000256" key="9">
    <source>
        <dbReference type="SAM" id="MobiDB-lite"/>
    </source>
</evidence>
<keyword evidence="8" id="KW-0727">SH2 domain</keyword>
<evidence type="ECO:0000313" key="14">
    <source>
        <dbReference type="Proteomes" id="UP000050761"/>
    </source>
</evidence>
<keyword evidence="14" id="KW-1185">Reference proteome</keyword>
<dbReference type="PROSITE" id="PS50001">
    <property type="entry name" value="SH2"/>
    <property type="match status" value="1"/>
</dbReference>
<organism evidence="13">
    <name type="scientific">Heligmosomoides polygyrus</name>
    <name type="common">Parasitic roundworm</name>
    <dbReference type="NCBI Taxonomy" id="6339"/>
    <lineage>
        <taxon>Eukaryota</taxon>
        <taxon>Metazoa</taxon>
        <taxon>Ecdysozoa</taxon>
        <taxon>Nematoda</taxon>
        <taxon>Chromadorea</taxon>
        <taxon>Rhabditida</taxon>
        <taxon>Rhabditina</taxon>
        <taxon>Rhabditomorpha</taxon>
        <taxon>Strongyloidea</taxon>
        <taxon>Heligmosomidae</taxon>
        <taxon>Heligmosomoides</taxon>
    </lineage>
</organism>
<reference evidence="13 14" key="1">
    <citation type="submission" date="2018-11" db="EMBL/GenBank/DDBJ databases">
        <authorList>
            <consortium name="Pathogen Informatics"/>
        </authorList>
    </citation>
    <scope>NUCLEOTIDE SEQUENCE [LARGE SCALE GENOMIC DNA]</scope>
</reference>
<sequence length="638" mass="71151">MVWGAITSDEKRPLVFSDAGVKISKEIPLLRDPGDFLVRASQEGNIFTLVLNVRSGNDIDNLTLSVVDNLYTLHYLLNDKKNRAKFETVAQLVHYYRRHRLPNGVRLTHGVSRPSWLLRHDAITVDKSGKLGSGNFCDVYRGKITFEKKQIDVAIKVCHPPTAEVSPKDLLEARTSMLNEVKMMAAYSDENLIKFYGVACDRPPVMIVMEQCSGGSLDVHLRKRGTFIGNTEKLIYLYEASSGMSYLHSVNCVHRDLAARNCLISNEGVIKVSDFGLSVMLENGKTMCRSIIKEAPIRYPFERLMPFLDMEDLAIIRAIRKADMPPAPKGTPPEAADLLKRIWTLSPDARPSFRVIGGVLSEIISKSPPIEPARMIVNQLNGVKRDKGVFGEPMTPVIYEDIHDICTKLKRVEEFRDAFVYDWIQKLLALDEHNYATDTARIFWLLGVYVFTVILFVTAASLMLIFYRRLDPRYPQMRAQPLTFRELFLDLKPRRGKPFRERYSNLADEASSRTPTSKTAKAGEAELIDDSAVEAVVASSTPLATPTMSAEGPIVVSSTPLVSATKKHSTAQSTPQSRGSAEPLLPKKTPVMRATKTQASGEKSSKEKALPLDVTYGSSDLVVEPTFGSAERAQKAKK</sequence>
<dbReference type="InterPro" id="IPR036860">
    <property type="entry name" value="SH2_dom_sf"/>
</dbReference>
<evidence type="ECO:0000313" key="15">
    <source>
        <dbReference type="WBParaSite" id="HPBE_0000876301-mRNA-1"/>
    </source>
</evidence>
<dbReference type="InterPro" id="IPR011009">
    <property type="entry name" value="Kinase-like_dom_sf"/>
</dbReference>
<dbReference type="OrthoDB" id="24822at2759"/>
<dbReference type="Proteomes" id="UP000050761">
    <property type="component" value="Unassembled WGS sequence"/>
</dbReference>
<keyword evidence="3" id="KW-0547">Nucleotide-binding</keyword>
<dbReference type="Gene3D" id="1.10.510.10">
    <property type="entry name" value="Transferase(Phosphotransferase) domain 1"/>
    <property type="match status" value="2"/>
</dbReference>
<comment type="catalytic activity">
    <reaction evidence="7">
        <text>L-tyrosyl-[protein] + ATP = O-phospho-L-tyrosyl-[protein] + ADP + H(+)</text>
        <dbReference type="Rhea" id="RHEA:10596"/>
        <dbReference type="Rhea" id="RHEA-COMP:10136"/>
        <dbReference type="Rhea" id="RHEA-COMP:20101"/>
        <dbReference type="ChEBI" id="CHEBI:15378"/>
        <dbReference type="ChEBI" id="CHEBI:30616"/>
        <dbReference type="ChEBI" id="CHEBI:46858"/>
        <dbReference type="ChEBI" id="CHEBI:61978"/>
        <dbReference type="ChEBI" id="CHEBI:456216"/>
        <dbReference type="EC" id="2.7.10.2"/>
    </reaction>
</comment>
<name>A0A3P7YL07_HELPZ</name>
<dbReference type="EMBL" id="UZAH01026245">
    <property type="protein sequence ID" value="VDO77699.1"/>
    <property type="molecule type" value="Genomic_DNA"/>
</dbReference>
<dbReference type="PROSITE" id="PS00109">
    <property type="entry name" value="PROTEIN_KINASE_TYR"/>
    <property type="match status" value="1"/>
</dbReference>
<evidence type="ECO:0000256" key="10">
    <source>
        <dbReference type="SAM" id="Phobius"/>
    </source>
</evidence>
<dbReference type="GO" id="GO:0005524">
    <property type="term" value="F:ATP binding"/>
    <property type="evidence" value="ECO:0007669"/>
    <property type="project" value="UniProtKB-KW"/>
</dbReference>
<dbReference type="InterPro" id="IPR000980">
    <property type="entry name" value="SH2"/>
</dbReference>
<dbReference type="PANTHER" id="PTHR24418">
    <property type="entry name" value="TYROSINE-PROTEIN KINASE"/>
    <property type="match status" value="1"/>
</dbReference>
<keyword evidence="10" id="KW-0812">Transmembrane</keyword>
<evidence type="ECO:0000256" key="1">
    <source>
        <dbReference type="ARBA" id="ARBA00011903"/>
    </source>
</evidence>
<dbReference type="InterPro" id="IPR001245">
    <property type="entry name" value="Ser-Thr/Tyr_kinase_cat_dom"/>
</dbReference>
<reference evidence="15" key="2">
    <citation type="submission" date="2019-09" db="UniProtKB">
        <authorList>
            <consortium name="WormBaseParasite"/>
        </authorList>
    </citation>
    <scope>IDENTIFICATION</scope>
</reference>
<dbReference type="InterPro" id="IPR000719">
    <property type="entry name" value="Prot_kinase_dom"/>
</dbReference>
<evidence type="ECO:0000256" key="5">
    <source>
        <dbReference type="ARBA" id="ARBA00022840"/>
    </source>
</evidence>
<accession>A0A3P7YL07</accession>
<keyword evidence="10" id="KW-1133">Transmembrane helix</keyword>
<dbReference type="PROSITE" id="PS50011">
    <property type="entry name" value="PROTEIN_KINASE_DOM"/>
    <property type="match status" value="1"/>
</dbReference>
<dbReference type="GO" id="GO:0004715">
    <property type="term" value="F:non-membrane spanning protein tyrosine kinase activity"/>
    <property type="evidence" value="ECO:0007669"/>
    <property type="project" value="UniProtKB-EC"/>
</dbReference>
<evidence type="ECO:0000256" key="7">
    <source>
        <dbReference type="ARBA" id="ARBA00051245"/>
    </source>
</evidence>
<feature type="compositionally biased region" description="Polar residues" evidence="9">
    <location>
        <begin position="570"/>
        <end position="579"/>
    </location>
</feature>
<keyword evidence="10" id="KW-0472">Membrane</keyword>
<dbReference type="InterPro" id="IPR008266">
    <property type="entry name" value="Tyr_kinase_AS"/>
</dbReference>
<gene>
    <name evidence="13" type="ORF">HPBE_LOCUS8764</name>
</gene>
<dbReference type="Pfam" id="PF07714">
    <property type="entry name" value="PK_Tyr_Ser-Thr"/>
    <property type="match status" value="1"/>
</dbReference>
<dbReference type="SUPFAM" id="SSF55550">
    <property type="entry name" value="SH2 domain"/>
    <property type="match status" value="1"/>
</dbReference>
<proteinExistence type="predicted"/>
<feature type="domain" description="SH2" evidence="11">
    <location>
        <begin position="1"/>
        <end position="111"/>
    </location>
</feature>
<protein>
    <recommendedName>
        <fullName evidence="1">non-specific protein-tyrosine kinase</fullName>
        <ecNumber evidence="1">2.7.10.2</ecNumber>
    </recommendedName>
</protein>
<keyword evidence="2" id="KW-0808">Transferase</keyword>
<evidence type="ECO:0000259" key="12">
    <source>
        <dbReference type="PROSITE" id="PS50011"/>
    </source>
</evidence>
<evidence type="ECO:0000256" key="2">
    <source>
        <dbReference type="ARBA" id="ARBA00022679"/>
    </source>
</evidence>
<dbReference type="SMART" id="SM00219">
    <property type="entry name" value="TyrKc"/>
    <property type="match status" value="1"/>
</dbReference>
<evidence type="ECO:0000256" key="4">
    <source>
        <dbReference type="ARBA" id="ARBA00022777"/>
    </source>
</evidence>
<evidence type="ECO:0000256" key="6">
    <source>
        <dbReference type="ARBA" id="ARBA00023137"/>
    </source>
</evidence>
<dbReference type="AlphaFoldDB" id="A0A3P7YL07"/>
<dbReference type="Gene3D" id="3.30.505.10">
    <property type="entry name" value="SH2 domain"/>
    <property type="match status" value="1"/>
</dbReference>
<feature type="domain" description="Protein kinase" evidence="12">
    <location>
        <begin position="125"/>
        <end position="452"/>
    </location>
</feature>
<evidence type="ECO:0000313" key="13">
    <source>
        <dbReference type="EMBL" id="VDO77699.1"/>
    </source>
</evidence>
<dbReference type="WBParaSite" id="HPBE_0000876301-mRNA-1">
    <property type="protein sequence ID" value="HPBE_0000876301-mRNA-1"/>
    <property type="gene ID" value="HPBE_0000876301"/>
</dbReference>
<keyword evidence="6" id="KW-0829">Tyrosine-protein kinase</keyword>
<dbReference type="Gene3D" id="3.30.200.20">
    <property type="entry name" value="Phosphorylase Kinase, domain 1"/>
    <property type="match status" value="1"/>
</dbReference>
<evidence type="ECO:0000256" key="3">
    <source>
        <dbReference type="ARBA" id="ARBA00022741"/>
    </source>
</evidence>
<dbReference type="InterPro" id="IPR050198">
    <property type="entry name" value="Non-receptor_tyrosine_kinases"/>
</dbReference>
<keyword evidence="4" id="KW-0418">Kinase</keyword>
<evidence type="ECO:0000259" key="11">
    <source>
        <dbReference type="PROSITE" id="PS50001"/>
    </source>
</evidence>
<dbReference type="EC" id="2.7.10.2" evidence="1"/>
<keyword evidence="5" id="KW-0067">ATP-binding</keyword>
<dbReference type="SUPFAM" id="SSF56112">
    <property type="entry name" value="Protein kinase-like (PK-like)"/>
    <property type="match status" value="1"/>
</dbReference>